<dbReference type="Proteomes" id="UP001182908">
    <property type="component" value="Chromosome"/>
</dbReference>
<dbReference type="PROSITE" id="PS50109">
    <property type="entry name" value="HIS_KIN"/>
    <property type="match status" value="1"/>
</dbReference>
<comment type="catalytic activity">
    <reaction evidence="1">
        <text>ATP + protein L-histidine = ADP + protein N-phospho-L-histidine.</text>
        <dbReference type="EC" id="2.7.13.3"/>
    </reaction>
</comment>
<dbReference type="EMBL" id="CP133592">
    <property type="protein sequence ID" value="WMW26476.1"/>
    <property type="molecule type" value="Genomic_DNA"/>
</dbReference>
<keyword evidence="7" id="KW-1185">Reference proteome</keyword>
<evidence type="ECO:0000256" key="3">
    <source>
        <dbReference type="ARBA" id="ARBA00022679"/>
    </source>
</evidence>
<dbReference type="GO" id="GO:0000155">
    <property type="term" value="F:phosphorelay sensor kinase activity"/>
    <property type="evidence" value="ECO:0007669"/>
    <property type="project" value="TreeGrafter"/>
</dbReference>
<dbReference type="SUPFAM" id="SSF55874">
    <property type="entry name" value="ATPase domain of HSP90 chaperone/DNA topoisomerase II/histidine kinase"/>
    <property type="match status" value="1"/>
</dbReference>
<keyword evidence="6" id="KW-0547">Nucleotide-binding</keyword>
<dbReference type="InterPro" id="IPR005467">
    <property type="entry name" value="His_kinase_dom"/>
</dbReference>
<evidence type="ECO:0000313" key="7">
    <source>
        <dbReference type="Proteomes" id="UP001182908"/>
    </source>
</evidence>
<dbReference type="InterPro" id="IPR004358">
    <property type="entry name" value="Sig_transdc_His_kin-like_C"/>
</dbReference>
<feature type="domain" description="Histidine kinase" evidence="5">
    <location>
        <begin position="1"/>
        <end position="46"/>
    </location>
</feature>
<dbReference type="PANTHER" id="PTHR43047">
    <property type="entry name" value="TWO-COMPONENT HISTIDINE PROTEIN KINASE"/>
    <property type="match status" value="1"/>
</dbReference>
<dbReference type="KEGG" id="mseb:RE474_01675"/>
<evidence type="ECO:0000313" key="6">
    <source>
        <dbReference type="EMBL" id="WMW26476.1"/>
    </source>
</evidence>
<dbReference type="AlphaFoldDB" id="A0AA51UQ86"/>
<dbReference type="Pfam" id="PF02518">
    <property type="entry name" value="HATPase_c"/>
    <property type="match status" value="1"/>
</dbReference>
<dbReference type="GO" id="GO:0009927">
    <property type="term" value="F:histidine phosphotransfer kinase activity"/>
    <property type="evidence" value="ECO:0007669"/>
    <property type="project" value="TreeGrafter"/>
</dbReference>
<dbReference type="GO" id="GO:0005524">
    <property type="term" value="F:ATP binding"/>
    <property type="evidence" value="ECO:0007669"/>
    <property type="project" value="UniProtKB-KW"/>
</dbReference>
<evidence type="ECO:0000256" key="1">
    <source>
        <dbReference type="ARBA" id="ARBA00000085"/>
    </source>
</evidence>
<sequence>MSRSFEGTGLGLTLVKELIELHGGRIWVGSEAGKGSKFSFKLLVMPDKSTVFHKPK</sequence>
<evidence type="ECO:0000256" key="4">
    <source>
        <dbReference type="ARBA" id="ARBA00022777"/>
    </source>
</evidence>
<gene>
    <name evidence="6" type="ORF">RE474_01675</name>
</gene>
<dbReference type="GeneID" id="84231386"/>
<dbReference type="GO" id="GO:0005886">
    <property type="term" value="C:plasma membrane"/>
    <property type="evidence" value="ECO:0007669"/>
    <property type="project" value="TreeGrafter"/>
</dbReference>
<dbReference type="Gene3D" id="3.30.565.10">
    <property type="entry name" value="Histidine kinase-like ATPase, C-terminal domain"/>
    <property type="match status" value="1"/>
</dbReference>
<dbReference type="InterPro" id="IPR003594">
    <property type="entry name" value="HATPase_dom"/>
</dbReference>
<dbReference type="PANTHER" id="PTHR43047:SF72">
    <property type="entry name" value="OSMOSENSING HISTIDINE PROTEIN KINASE SLN1"/>
    <property type="match status" value="1"/>
</dbReference>
<accession>A0AA51UQ86</accession>
<keyword evidence="3" id="KW-0808">Transferase</keyword>
<reference evidence="6 7" key="1">
    <citation type="submission" date="2023-08" db="EMBL/GenBank/DDBJ databases">
        <title>Methanolobus mangrovi sp. nov. and Methanolobus sediminis sp. nov, two novel methylotrophic methanogens isolated from mangrove sediments in China.</title>
        <authorList>
            <person name="Zhou J."/>
        </authorList>
    </citation>
    <scope>NUCLEOTIDE SEQUENCE [LARGE SCALE GENOMIC DNA]</scope>
    <source>
        <strain evidence="6 7">FTZ6</strain>
    </source>
</reference>
<organism evidence="6 7">
    <name type="scientific">Methanolobus sediminis</name>
    <dbReference type="NCBI Taxonomy" id="3072978"/>
    <lineage>
        <taxon>Archaea</taxon>
        <taxon>Methanobacteriati</taxon>
        <taxon>Methanobacteriota</taxon>
        <taxon>Stenosarchaea group</taxon>
        <taxon>Methanomicrobia</taxon>
        <taxon>Methanosarcinales</taxon>
        <taxon>Methanosarcinaceae</taxon>
        <taxon>Methanolobus</taxon>
    </lineage>
</organism>
<keyword evidence="6" id="KW-0067">ATP-binding</keyword>
<evidence type="ECO:0000259" key="5">
    <source>
        <dbReference type="PROSITE" id="PS50109"/>
    </source>
</evidence>
<evidence type="ECO:0000256" key="2">
    <source>
        <dbReference type="ARBA" id="ARBA00012438"/>
    </source>
</evidence>
<dbReference type="RefSeq" id="WP_309312271.1">
    <property type="nucleotide sequence ID" value="NZ_CP133592.1"/>
</dbReference>
<name>A0AA51UQ86_9EURY</name>
<dbReference type="EC" id="2.7.13.3" evidence="2"/>
<keyword evidence="4" id="KW-0418">Kinase</keyword>
<proteinExistence type="predicted"/>
<protein>
    <recommendedName>
        <fullName evidence="2">histidine kinase</fullName>
        <ecNumber evidence="2">2.7.13.3</ecNumber>
    </recommendedName>
</protein>
<dbReference type="InterPro" id="IPR036890">
    <property type="entry name" value="HATPase_C_sf"/>
</dbReference>
<dbReference type="PRINTS" id="PR00344">
    <property type="entry name" value="BCTRLSENSOR"/>
</dbReference>